<sequence length="63" mass="6827">MTFIIKIMLISIFVLSAFCLTSSMIYLVVGKQEDGRSATSLFLGSVVSSVAFYGTLAILVYLP</sequence>
<organism evidence="2">
    <name type="scientific">Siphoviridae sp. ctaDn21</name>
    <dbReference type="NCBI Taxonomy" id="2825563"/>
    <lineage>
        <taxon>Viruses</taxon>
        <taxon>Duplodnaviria</taxon>
        <taxon>Heunggongvirae</taxon>
        <taxon>Uroviricota</taxon>
        <taxon>Caudoviricetes</taxon>
    </lineage>
</organism>
<dbReference type="EMBL" id="BK016144">
    <property type="protein sequence ID" value="DAF98284.1"/>
    <property type="molecule type" value="Genomic_DNA"/>
</dbReference>
<name>A0A8S5UV23_9CAUD</name>
<reference evidence="2" key="1">
    <citation type="journal article" date="2021" name="Proc. Natl. Acad. Sci. U.S.A.">
        <title>A Catalog of Tens of Thousands of Viruses from Human Metagenomes Reveals Hidden Associations with Chronic Diseases.</title>
        <authorList>
            <person name="Tisza M.J."/>
            <person name="Buck C.B."/>
        </authorList>
    </citation>
    <scope>NUCLEOTIDE SEQUENCE</scope>
    <source>
        <strain evidence="2">CtaDn21</strain>
    </source>
</reference>
<accession>A0A8S5UV23</accession>
<evidence type="ECO:0000256" key="1">
    <source>
        <dbReference type="SAM" id="Phobius"/>
    </source>
</evidence>
<keyword evidence="1" id="KW-0472">Membrane</keyword>
<protein>
    <submittedName>
        <fullName evidence="2">Uncharacterized protein</fullName>
    </submittedName>
</protein>
<feature type="transmembrane region" description="Helical" evidence="1">
    <location>
        <begin position="7"/>
        <end position="29"/>
    </location>
</feature>
<keyword evidence="1" id="KW-0812">Transmembrane</keyword>
<evidence type="ECO:0000313" key="2">
    <source>
        <dbReference type="EMBL" id="DAF98284.1"/>
    </source>
</evidence>
<keyword evidence="1" id="KW-1133">Transmembrane helix</keyword>
<proteinExistence type="predicted"/>
<feature type="transmembrane region" description="Helical" evidence="1">
    <location>
        <begin position="41"/>
        <end position="62"/>
    </location>
</feature>